<dbReference type="Gene3D" id="3.40.50.10610">
    <property type="entry name" value="ABC-type transport auxiliary lipoprotein component"/>
    <property type="match status" value="1"/>
</dbReference>
<evidence type="ECO:0000313" key="2">
    <source>
        <dbReference type="EMBL" id="OGI47668.1"/>
    </source>
</evidence>
<feature type="chain" id="PRO_5009526792" evidence="1">
    <location>
        <begin position="23"/>
        <end position="205"/>
    </location>
</feature>
<proteinExistence type="predicted"/>
<dbReference type="Pfam" id="PF13036">
    <property type="entry name" value="LpoB"/>
    <property type="match status" value="1"/>
</dbReference>
<feature type="signal peptide" evidence="1">
    <location>
        <begin position="1"/>
        <end position="22"/>
    </location>
</feature>
<name>A0A1F6TR77_9PROT</name>
<keyword evidence="1" id="KW-0732">Signal</keyword>
<dbReference type="EMBL" id="MFSU01000049">
    <property type="protein sequence ID" value="OGI47668.1"/>
    <property type="molecule type" value="Genomic_DNA"/>
</dbReference>
<evidence type="ECO:0000313" key="3">
    <source>
        <dbReference type="Proteomes" id="UP000178885"/>
    </source>
</evidence>
<comment type="caution">
    <text evidence="2">The sequence shown here is derived from an EMBL/GenBank/DDBJ whole genome shotgun (WGS) entry which is preliminary data.</text>
</comment>
<sequence>MTRTTTLYSAARLILAALLAAAAAGCATSVERLDVGEVKDLSGAWNDTDSRLVSEEMIQDVLSRPWVEEHARASKRPPAVIVGEVRNLSHEHINVNTFVADVERALINSGKVKFVASKTERGEIREERKEQELHAAEATRKPMGQELGADFMLKGTINTIVDVAGRTQVRYYQVDLTLISLADNTKVWIGQKKIKKLVERSNLRP</sequence>
<dbReference type="InterPro" id="IPR014094">
    <property type="entry name" value="LpoB"/>
</dbReference>
<evidence type="ECO:0000256" key="1">
    <source>
        <dbReference type="SAM" id="SignalP"/>
    </source>
</evidence>
<dbReference type="PROSITE" id="PS51257">
    <property type="entry name" value="PROKAR_LIPOPROTEIN"/>
    <property type="match status" value="1"/>
</dbReference>
<organism evidence="2 3">
    <name type="scientific">Candidatus Muproteobacteria bacterium RBG_16_65_34</name>
    <dbReference type="NCBI Taxonomy" id="1817760"/>
    <lineage>
        <taxon>Bacteria</taxon>
        <taxon>Pseudomonadati</taxon>
        <taxon>Pseudomonadota</taxon>
        <taxon>Candidatus Muproteobacteria</taxon>
    </lineage>
</organism>
<protein>
    <submittedName>
        <fullName evidence="2">Penicillin-binding protein activator LpoB</fullName>
    </submittedName>
</protein>
<reference evidence="2 3" key="1">
    <citation type="journal article" date="2016" name="Nat. Commun.">
        <title>Thousands of microbial genomes shed light on interconnected biogeochemical processes in an aquifer system.</title>
        <authorList>
            <person name="Anantharaman K."/>
            <person name="Brown C.T."/>
            <person name="Hug L.A."/>
            <person name="Sharon I."/>
            <person name="Castelle C.J."/>
            <person name="Probst A.J."/>
            <person name="Thomas B.C."/>
            <person name="Singh A."/>
            <person name="Wilkins M.J."/>
            <person name="Karaoz U."/>
            <person name="Brodie E.L."/>
            <person name="Williams K.H."/>
            <person name="Hubbard S.S."/>
            <person name="Banfield J.F."/>
        </authorList>
    </citation>
    <scope>NUCLEOTIDE SEQUENCE [LARGE SCALE GENOMIC DNA]</scope>
</reference>
<gene>
    <name evidence="2" type="ORF">A2151_03190</name>
</gene>
<dbReference type="AlphaFoldDB" id="A0A1F6TR77"/>
<dbReference type="STRING" id="1817760.A2151_03190"/>
<dbReference type="Proteomes" id="UP000178885">
    <property type="component" value="Unassembled WGS sequence"/>
</dbReference>
<accession>A0A1F6TR77</accession>